<evidence type="ECO:0000259" key="1">
    <source>
        <dbReference type="Pfam" id="PF22483"/>
    </source>
</evidence>
<evidence type="ECO:0000313" key="2">
    <source>
        <dbReference type="EMBL" id="RMM60216.1"/>
    </source>
</evidence>
<evidence type="ECO:0000313" key="3">
    <source>
        <dbReference type="Proteomes" id="UP000279057"/>
    </source>
</evidence>
<gene>
    <name evidence="2" type="ORF">ALQ74_04030</name>
</gene>
<dbReference type="AlphaFoldDB" id="A0A3M6E1J5"/>
<dbReference type="Pfam" id="PF22483">
    <property type="entry name" value="Mu-transpos_C_2"/>
    <property type="match status" value="1"/>
</dbReference>
<reference evidence="2 3" key="1">
    <citation type="submission" date="2018-08" db="EMBL/GenBank/DDBJ databases">
        <title>Recombination of ecologically and evolutionarily significant loci maintains genetic cohesion in the Pseudomonas syringae species complex.</title>
        <authorList>
            <person name="Dillon M."/>
            <person name="Thakur S."/>
            <person name="Almeida R.N.D."/>
            <person name="Weir B.S."/>
            <person name="Guttman D.S."/>
        </authorList>
    </citation>
    <scope>NUCLEOTIDE SEQUENCE [LARGE SCALE GENOMIC DNA]</scope>
    <source>
        <strain evidence="2 3">ICMP 4332</strain>
    </source>
</reference>
<feature type="domain" description="Transposase for insertion sequence element IS21-like C-terminal" evidence="1">
    <location>
        <begin position="2"/>
        <end position="61"/>
    </location>
</feature>
<protein>
    <submittedName>
        <fullName evidence="2">ISPsy20, transposase IstA</fullName>
    </submittedName>
</protein>
<name>A0A3M6E1J5_PSESG</name>
<comment type="caution">
    <text evidence="2">The sequence shown here is derived from an EMBL/GenBank/DDBJ whole genome shotgun (WGS) entry which is preliminary data.</text>
</comment>
<dbReference type="EMBL" id="RBOM01000275">
    <property type="protein sequence ID" value="RMM60216.1"/>
    <property type="molecule type" value="Genomic_DNA"/>
</dbReference>
<organism evidence="2 3">
    <name type="scientific">Pseudomonas savastanoi pv. glycinea</name>
    <name type="common">Pseudomonas syringae pv. glycinea</name>
    <dbReference type="NCBI Taxonomy" id="318"/>
    <lineage>
        <taxon>Bacteria</taxon>
        <taxon>Pseudomonadati</taxon>
        <taxon>Pseudomonadota</taxon>
        <taxon>Gammaproteobacteria</taxon>
        <taxon>Pseudomonadales</taxon>
        <taxon>Pseudomonadaceae</taxon>
        <taxon>Pseudomonas</taxon>
    </lineage>
</organism>
<proteinExistence type="predicted"/>
<dbReference type="InterPro" id="IPR054353">
    <property type="entry name" value="IstA-like_C"/>
</dbReference>
<dbReference type="Proteomes" id="UP000279057">
    <property type="component" value="Unassembled WGS sequence"/>
</dbReference>
<accession>A0A3M6E1J5</accession>
<sequence>MERTVRVSSTCLISVARNRYSVPCERVGQWVSSRLYPSRIVVIADETVIASHERLFDRDQVGFDWQHYIPLIERKPGALRNGAPFADLPKPLQLLKRGLRRHTNGDRIMMQVLAAVPIAGLEPVLVAVELVLESGSLSADHILNVVARLTSTAPPPCVETSLQLKVAPVANTARYDRLRTTDEENRNA</sequence>